<dbReference type="AlphaFoldDB" id="A0A1H4SFQ3"/>
<organism evidence="2 3">
    <name type="scientific">Bradyrhizobium lablabi</name>
    <dbReference type="NCBI Taxonomy" id="722472"/>
    <lineage>
        <taxon>Bacteria</taxon>
        <taxon>Pseudomonadati</taxon>
        <taxon>Pseudomonadota</taxon>
        <taxon>Alphaproteobacteria</taxon>
        <taxon>Hyphomicrobiales</taxon>
        <taxon>Nitrobacteraceae</taxon>
        <taxon>Bradyrhizobium</taxon>
    </lineage>
</organism>
<dbReference type="CDD" id="cd00077">
    <property type="entry name" value="HDc"/>
    <property type="match status" value="1"/>
</dbReference>
<gene>
    <name evidence="2" type="ORF">SAMN05444171_1381</name>
</gene>
<dbReference type="PROSITE" id="PS51832">
    <property type="entry name" value="HD_GYP"/>
    <property type="match status" value="1"/>
</dbReference>
<dbReference type="InterPro" id="IPR006675">
    <property type="entry name" value="HDIG_dom"/>
</dbReference>
<dbReference type="Pfam" id="PF13487">
    <property type="entry name" value="HD_5"/>
    <property type="match status" value="1"/>
</dbReference>
<dbReference type="NCBIfam" id="TIGR00277">
    <property type="entry name" value="HDIG"/>
    <property type="match status" value="1"/>
</dbReference>
<name>A0A1H4SFQ3_9BRAD</name>
<proteinExistence type="predicted"/>
<accession>A0A1H4SFQ3</accession>
<evidence type="ECO:0000259" key="1">
    <source>
        <dbReference type="PROSITE" id="PS51832"/>
    </source>
</evidence>
<dbReference type="SMART" id="SM00471">
    <property type="entry name" value="HDc"/>
    <property type="match status" value="1"/>
</dbReference>
<protein>
    <submittedName>
        <fullName evidence="2">HDIG domain-containing protein</fullName>
    </submittedName>
</protein>
<dbReference type="OrthoDB" id="9802066at2"/>
<evidence type="ECO:0000313" key="3">
    <source>
        <dbReference type="Proteomes" id="UP000183208"/>
    </source>
</evidence>
<dbReference type="PANTHER" id="PTHR43155">
    <property type="entry name" value="CYCLIC DI-GMP PHOSPHODIESTERASE PA4108-RELATED"/>
    <property type="match status" value="1"/>
</dbReference>
<dbReference type="EMBL" id="FNTI01000001">
    <property type="protein sequence ID" value="SEC42824.1"/>
    <property type="molecule type" value="Genomic_DNA"/>
</dbReference>
<evidence type="ECO:0000313" key="2">
    <source>
        <dbReference type="EMBL" id="SEC42824.1"/>
    </source>
</evidence>
<sequence length="346" mass="37951">MLVHFVTDEPTKIPAIRAMLEPRYHVVPQLLGGGVTQISSNGALMVDADLRKKVRVEQIRLVLLELSCIPEKLFIVRNHARSMVAQAYALGATAVVSRPREIIFKLAQIEVAEKAARTDFAINSREIADGAATFSSMFSAVRCVKPINLSDAERATSEIINSIAQSGLSAWLDHVRRYHEGTFQHCLLVAGVAVGFAMDIGFASLDVRRLGIAATLHDIGKARIPLSILDKPGRLDPAEEEIMRRHPVIGYELLKDISGVSPEILDGVRHHHEYLDGSGYPDALMAPEISDLVRLLTISDIFAALIESRPYSAAISRQDAYKILCGMDGKLERSLVKAFRNVALVA</sequence>
<dbReference type="Gene3D" id="1.10.3210.10">
    <property type="entry name" value="Hypothetical protein af1432"/>
    <property type="match status" value="1"/>
</dbReference>
<reference evidence="2 3" key="1">
    <citation type="submission" date="2016-10" db="EMBL/GenBank/DDBJ databases">
        <authorList>
            <person name="de Groot N.N."/>
        </authorList>
    </citation>
    <scope>NUCLEOTIDE SEQUENCE [LARGE SCALE GENOMIC DNA]</scope>
    <source>
        <strain evidence="2 3">GAS522</strain>
    </source>
</reference>
<dbReference type="GO" id="GO:0008081">
    <property type="term" value="F:phosphoric diester hydrolase activity"/>
    <property type="evidence" value="ECO:0007669"/>
    <property type="project" value="UniProtKB-ARBA"/>
</dbReference>
<dbReference type="PANTHER" id="PTHR43155:SF2">
    <property type="entry name" value="CYCLIC DI-GMP PHOSPHODIESTERASE PA4108"/>
    <property type="match status" value="1"/>
</dbReference>
<feature type="domain" description="HD-GYP" evidence="1">
    <location>
        <begin position="160"/>
        <end position="346"/>
    </location>
</feature>
<dbReference type="SUPFAM" id="SSF109604">
    <property type="entry name" value="HD-domain/PDEase-like"/>
    <property type="match status" value="1"/>
</dbReference>
<dbReference type="Proteomes" id="UP000183208">
    <property type="component" value="Unassembled WGS sequence"/>
</dbReference>
<dbReference type="InterPro" id="IPR003607">
    <property type="entry name" value="HD/PDEase_dom"/>
</dbReference>
<dbReference type="RefSeq" id="WP_074817166.1">
    <property type="nucleotide sequence ID" value="NZ_FNTI01000001.1"/>
</dbReference>
<dbReference type="InterPro" id="IPR037522">
    <property type="entry name" value="HD_GYP_dom"/>
</dbReference>